<evidence type="ECO:0000313" key="8">
    <source>
        <dbReference type="Proteomes" id="UP000316688"/>
    </source>
</evidence>
<dbReference type="PANTHER" id="PTHR33931:SF2">
    <property type="entry name" value="HOLIN-LIKE PROTEIN CIDA"/>
    <property type="match status" value="1"/>
</dbReference>
<keyword evidence="4 6" id="KW-1133">Transmembrane helix</keyword>
<keyword evidence="2" id="KW-1003">Cell membrane</keyword>
<organism evidence="7 8">
    <name type="scientific">Spiribacter aquaticus</name>
    <dbReference type="NCBI Taxonomy" id="1935996"/>
    <lineage>
        <taxon>Bacteria</taxon>
        <taxon>Pseudomonadati</taxon>
        <taxon>Pseudomonadota</taxon>
        <taxon>Gammaproteobacteria</taxon>
        <taxon>Chromatiales</taxon>
        <taxon>Ectothiorhodospiraceae</taxon>
        <taxon>Spiribacter</taxon>
    </lineage>
</organism>
<dbReference type="RefSeq" id="WP_144346925.1">
    <property type="nucleotide sequence ID" value="NZ_VMKP01000001.1"/>
</dbReference>
<feature type="transmembrane region" description="Helical" evidence="6">
    <location>
        <begin position="27"/>
        <end position="45"/>
    </location>
</feature>
<reference evidence="7 8" key="1">
    <citation type="submission" date="2019-07" db="EMBL/GenBank/DDBJ databases">
        <title>Reclasification of Spiribacter aquaticus.</title>
        <authorList>
            <person name="Leon M.J."/>
            <person name="Sanchez-Porro C."/>
            <person name="Ventosa A."/>
        </authorList>
    </citation>
    <scope>NUCLEOTIDE SEQUENCE [LARGE SCALE GENOMIC DNA]</scope>
    <source>
        <strain evidence="7 8">SP30</strain>
    </source>
</reference>
<dbReference type="AlphaFoldDB" id="A0A557RML7"/>
<evidence type="ECO:0000256" key="1">
    <source>
        <dbReference type="ARBA" id="ARBA00004651"/>
    </source>
</evidence>
<evidence type="ECO:0000256" key="5">
    <source>
        <dbReference type="ARBA" id="ARBA00023136"/>
    </source>
</evidence>
<keyword evidence="5 6" id="KW-0472">Membrane</keyword>
<evidence type="ECO:0000256" key="2">
    <source>
        <dbReference type="ARBA" id="ARBA00022475"/>
    </source>
</evidence>
<evidence type="ECO:0000256" key="6">
    <source>
        <dbReference type="SAM" id="Phobius"/>
    </source>
</evidence>
<protein>
    <submittedName>
        <fullName evidence="7">CidA/LrgA family protein</fullName>
    </submittedName>
</protein>
<sequence length="117" mass="12037">MAGMIALILALQLIGEALVRLTGAPVPGPVVGMLLLVALLVVRGGPPPALSRLAETLLGHLSLLFIPAGVGVISYLGLLADRWLAVTVTVIASTLISLLATALTLRFLLNRGPEDPS</sequence>
<feature type="transmembrane region" description="Helical" evidence="6">
    <location>
        <begin position="83"/>
        <end position="109"/>
    </location>
</feature>
<evidence type="ECO:0000256" key="3">
    <source>
        <dbReference type="ARBA" id="ARBA00022692"/>
    </source>
</evidence>
<name>A0A557RML7_9GAMM</name>
<keyword evidence="8" id="KW-1185">Reference proteome</keyword>
<evidence type="ECO:0000256" key="4">
    <source>
        <dbReference type="ARBA" id="ARBA00022989"/>
    </source>
</evidence>
<dbReference type="GO" id="GO:0005886">
    <property type="term" value="C:plasma membrane"/>
    <property type="evidence" value="ECO:0007669"/>
    <property type="project" value="UniProtKB-SubCell"/>
</dbReference>
<evidence type="ECO:0000313" key="7">
    <source>
        <dbReference type="EMBL" id="TVO66376.1"/>
    </source>
</evidence>
<comment type="caution">
    <text evidence="7">The sequence shown here is derived from an EMBL/GenBank/DDBJ whole genome shotgun (WGS) entry which is preliminary data.</text>
</comment>
<dbReference type="Pfam" id="PF03788">
    <property type="entry name" value="LrgA"/>
    <property type="match status" value="1"/>
</dbReference>
<dbReference type="InterPro" id="IPR005538">
    <property type="entry name" value="LrgA/CidA"/>
</dbReference>
<proteinExistence type="predicted"/>
<keyword evidence="3 6" id="KW-0812">Transmembrane</keyword>
<gene>
    <name evidence="7" type="ORF">FPL11_01410</name>
</gene>
<feature type="transmembrane region" description="Helical" evidence="6">
    <location>
        <begin position="57"/>
        <end position="77"/>
    </location>
</feature>
<dbReference type="Proteomes" id="UP000316688">
    <property type="component" value="Unassembled WGS sequence"/>
</dbReference>
<comment type="subcellular location">
    <subcellularLocation>
        <location evidence="1">Cell membrane</location>
        <topology evidence="1">Multi-pass membrane protein</topology>
    </subcellularLocation>
</comment>
<accession>A0A557RML7</accession>
<dbReference type="PANTHER" id="PTHR33931">
    <property type="entry name" value="HOLIN-LIKE PROTEIN CIDA-RELATED"/>
    <property type="match status" value="1"/>
</dbReference>
<dbReference type="EMBL" id="VMKP01000001">
    <property type="protein sequence ID" value="TVO66376.1"/>
    <property type="molecule type" value="Genomic_DNA"/>
</dbReference>